<feature type="compositionally biased region" description="Polar residues" evidence="1">
    <location>
        <begin position="54"/>
        <end position="70"/>
    </location>
</feature>
<accession>A0A0V0GK82</accession>
<feature type="compositionally biased region" description="Basic and acidic residues" evidence="1">
    <location>
        <begin position="1"/>
        <end position="12"/>
    </location>
</feature>
<name>A0A0V0GK82_SOLCH</name>
<feature type="region of interest" description="Disordered" evidence="1">
    <location>
        <begin position="30"/>
        <end position="70"/>
    </location>
</feature>
<dbReference type="AlphaFoldDB" id="A0A0V0GK82"/>
<feature type="region of interest" description="Disordered" evidence="1">
    <location>
        <begin position="1"/>
        <end position="20"/>
    </location>
</feature>
<reference evidence="2" key="1">
    <citation type="submission" date="2015-12" db="EMBL/GenBank/DDBJ databases">
        <title>Gene expression during late stages of embryo sac development: a critical building block for successful pollen-pistil interactions.</title>
        <authorList>
            <person name="Liu Y."/>
            <person name="Joly V."/>
            <person name="Sabar M."/>
            <person name="Matton D.P."/>
        </authorList>
    </citation>
    <scope>NUCLEOTIDE SEQUENCE</scope>
</reference>
<sequence length="70" mass="8392">MQRDSNYSEKNKKSFRRNIKKNIYSSYTVVYNSPPCKKPSDRRRKTKGYRNPNRKQSLIKQHSYSKSTST</sequence>
<proteinExistence type="predicted"/>
<organism evidence="2">
    <name type="scientific">Solanum chacoense</name>
    <name type="common">Chaco potato</name>
    <dbReference type="NCBI Taxonomy" id="4108"/>
    <lineage>
        <taxon>Eukaryota</taxon>
        <taxon>Viridiplantae</taxon>
        <taxon>Streptophyta</taxon>
        <taxon>Embryophyta</taxon>
        <taxon>Tracheophyta</taxon>
        <taxon>Spermatophyta</taxon>
        <taxon>Magnoliopsida</taxon>
        <taxon>eudicotyledons</taxon>
        <taxon>Gunneridae</taxon>
        <taxon>Pentapetalae</taxon>
        <taxon>asterids</taxon>
        <taxon>lamiids</taxon>
        <taxon>Solanales</taxon>
        <taxon>Solanaceae</taxon>
        <taxon>Solanoideae</taxon>
        <taxon>Solaneae</taxon>
        <taxon>Solanum</taxon>
    </lineage>
</organism>
<evidence type="ECO:0000313" key="2">
    <source>
        <dbReference type="EMBL" id="JAP08623.1"/>
    </source>
</evidence>
<evidence type="ECO:0000256" key="1">
    <source>
        <dbReference type="SAM" id="MobiDB-lite"/>
    </source>
</evidence>
<dbReference type="EMBL" id="GEDG01036584">
    <property type="protein sequence ID" value="JAP08623.1"/>
    <property type="molecule type" value="Transcribed_RNA"/>
</dbReference>
<protein>
    <submittedName>
        <fullName evidence="2">Putative ovule protein</fullName>
    </submittedName>
</protein>